<gene>
    <name evidence="1" type="ORF">CJ030_MR4G009605</name>
</gene>
<name>A0A6A1VT12_9ROSI</name>
<sequence length="124" mass="14441">MKKEEWAPIYELFNTEEFQKDSKTNQINPALMYKKTHTNKDDTWTSDTTREYFENMEALQLQHEFEGRSLTEVEIDPHKCLGDESGLCAWFRHSVRQVGSSSYMSIDLTRKIGRGKNGDRGDEG</sequence>
<proteinExistence type="predicted"/>
<dbReference type="EMBL" id="RXIC02000022">
    <property type="protein sequence ID" value="KAB1216059.1"/>
    <property type="molecule type" value="Genomic_DNA"/>
</dbReference>
<evidence type="ECO:0000313" key="1">
    <source>
        <dbReference type="EMBL" id="KAB1216059.1"/>
    </source>
</evidence>
<comment type="caution">
    <text evidence="1">The sequence shown here is derived from an EMBL/GenBank/DDBJ whole genome shotgun (WGS) entry which is preliminary data.</text>
</comment>
<reference evidence="1 2" key="1">
    <citation type="journal article" date="2019" name="Plant Biotechnol. J.">
        <title>The red bayberry genome and genetic basis of sex determination.</title>
        <authorList>
            <person name="Jia H.M."/>
            <person name="Jia H.J."/>
            <person name="Cai Q.L."/>
            <person name="Wang Y."/>
            <person name="Zhao H.B."/>
            <person name="Yang W.F."/>
            <person name="Wang G.Y."/>
            <person name="Li Y.H."/>
            <person name="Zhan D.L."/>
            <person name="Shen Y.T."/>
            <person name="Niu Q.F."/>
            <person name="Chang L."/>
            <person name="Qiu J."/>
            <person name="Zhao L."/>
            <person name="Xie H.B."/>
            <person name="Fu W.Y."/>
            <person name="Jin J."/>
            <person name="Li X.W."/>
            <person name="Jiao Y."/>
            <person name="Zhou C.C."/>
            <person name="Tu T."/>
            <person name="Chai C.Y."/>
            <person name="Gao J.L."/>
            <person name="Fan L.J."/>
            <person name="van de Weg E."/>
            <person name="Wang J.Y."/>
            <person name="Gao Z.S."/>
        </authorList>
    </citation>
    <scope>NUCLEOTIDE SEQUENCE [LARGE SCALE GENOMIC DNA]</scope>
    <source>
        <tissue evidence="1">Leaves</tissue>
    </source>
</reference>
<protein>
    <submittedName>
        <fullName evidence="1">Uncharacterized protein</fullName>
    </submittedName>
</protein>
<dbReference type="OrthoDB" id="1564766at2759"/>
<organism evidence="1 2">
    <name type="scientific">Morella rubra</name>
    <name type="common">Chinese bayberry</name>
    <dbReference type="NCBI Taxonomy" id="262757"/>
    <lineage>
        <taxon>Eukaryota</taxon>
        <taxon>Viridiplantae</taxon>
        <taxon>Streptophyta</taxon>
        <taxon>Embryophyta</taxon>
        <taxon>Tracheophyta</taxon>
        <taxon>Spermatophyta</taxon>
        <taxon>Magnoliopsida</taxon>
        <taxon>eudicotyledons</taxon>
        <taxon>Gunneridae</taxon>
        <taxon>Pentapetalae</taxon>
        <taxon>rosids</taxon>
        <taxon>fabids</taxon>
        <taxon>Fagales</taxon>
        <taxon>Myricaceae</taxon>
        <taxon>Morella</taxon>
    </lineage>
</organism>
<evidence type="ECO:0000313" key="2">
    <source>
        <dbReference type="Proteomes" id="UP000516437"/>
    </source>
</evidence>
<dbReference type="AlphaFoldDB" id="A0A6A1VT12"/>
<keyword evidence="2" id="KW-1185">Reference proteome</keyword>
<accession>A0A6A1VT12</accession>
<dbReference type="Proteomes" id="UP000516437">
    <property type="component" value="Chromosome 4"/>
</dbReference>